<dbReference type="InterPro" id="IPR022790">
    <property type="entry name" value="GH26_dom"/>
</dbReference>
<organism evidence="5 6">
    <name type="scientific">Methanospirillum purgamenti</name>
    <dbReference type="NCBI Taxonomy" id="2834276"/>
    <lineage>
        <taxon>Archaea</taxon>
        <taxon>Methanobacteriati</taxon>
        <taxon>Methanobacteriota</taxon>
        <taxon>Stenosarchaea group</taxon>
        <taxon>Methanomicrobia</taxon>
        <taxon>Methanomicrobiales</taxon>
        <taxon>Methanospirillaceae</taxon>
        <taxon>Methanospirillum</taxon>
    </lineage>
</organism>
<keyword evidence="3" id="KW-0326">Glycosidase</keyword>
<dbReference type="PANTHER" id="PTHR40079:SF4">
    <property type="entry name" value="GH26 DOMAIN-CONTAINING PROTEIN-RELATED"/>
    <property type="match status" value="1"/>
</dbReference>
<evidence type="ECO:0000256" key="3">
    <source>
        <dbReference type="ARBA" id="ARBA00023295"/>
    </source>
</evidence>
<dbReference type="Pfam" id="PF02156">
    <property type="entry name" value="Glyco_hydro_26"/>
    <property type="match status" value="1"/>
</dbReference>
<dbReference type="PROSITE" id="PS51764">
    <property type="entry name" value="GH26"/>
    <property type="match status" value="1"/>
</dbReference>
<dbReference type="KEGG" id="mrtj:KHC33_11870"/>
<keyword evidence="6" id="KW-1185">Reference proteome</keyword>
<reference evidence="5 6" key="1">
    <citation type="submission" date="2021-05" db="EMBL/GenBank/DDBJ databases">
        <title>A novel Methanospirillum isolate from a pyrite-forming mixed culture.</title>
        <authorList>
            <person name="Bunk B."/>
            <person name="Sproer C."/>
            <person name="Spring S."/>
            <person name="Pester M."/>
        </authorList>
    </citation>
    <scope>NUCLEOTIDE SEQUENCE [LARGE SCALE GENOMIC DNA]</scope>
    <source>
        <strain evidence="5 6">J.3.6.1-F.2.7.3</strain>
    </source>
</reference>
<gene>
    <name evidence="5" type="ORF">KHC33_11870</name>
</gene>
<feature type="domain" description="GH26" evidence="4">
    <location>
        <begin position="18"/>
        <end position="330"/>
    </location>
</feature>
<comment type="similarity">
    <text evidence="1">Belongs to the glycosyl hydrolase 26 family.</text>
</comment>
<dbReference type="PANTHER" id="PTHR40079">
    <property type="entry name" value="MANNAN ENDO-1,4-BETA-MANNOSIDASE E-RELATED"/>
    <property type="match status" value="1"/>
</dbReference>
<dbReference type="GeneID" id="65097892"/>
<dbReference type="GO" id="GO:0006080">
    <property type="term" value="P:substituted mannan metabolic process"/>
    <property type="evidence" value="ECO:0007669"/>
    <property type="project" value="InterPro"/>
</dbReference>
<dbReference type="Proteomes" id="UP000680656">
    <property type="component" value="Chromosome"/>
</dbReference>
<dbReference type="EMBL" id="CP075546">
    <property type="protein sequence ID" value="QVV88028.1"/>
    <property type="molecule type" value="Genomic_DNA"/>
</dbReference>
<dbReference type="RefSeq" id="WP_214418845.1">
    <property type="nucleotide sequence ID" value="NZ_CP075546.1"/>
</dbReference>
<protein>
    <recommendedName>
        <fullName evidence="4">GH26 domain-containing protein</fullName>
    </recommendedName>
</protein>
<dbReference type="GO" id="GO:0016985">
    <property type="term" value="F:mannan endo-1,4-beta-mannosidase activity"/>
    <property type="evidence" value="ECO:0007669"/>
    <property type="project" value="InterPro"/>
</dbReference>
<proteinExistence type="inferred from homology"/>
<evidence type="ECO:0000256" key="2">
    <source>
        <dbReference type="ARBA" id="ARBA00022801"/>
    </source>
</evidence>
<dbReference type="AlphaFoldDB" id="A0A8E7AZ15"/>
<evidence type="ECO:0000313" key="5">
    <source>
        <dbReference type="EMBL" id="QVV88028.1"/>
    </source>
</evidence>
<dbReference type="InterPro" id="IPR000805">
    <property type="entry name" value="Glyco_hydro_26"/>
</dbReference>
<accession>A0A8E7AZ15</accession>
<name>A0A8E7AZ15_9EURY</name>
<evidence type="ECO:0000313" key="6">
    <source>
        <dbReference type="Proteomes" id="UP000680656"/>
    </source>
</evidence>
<keyword evidence="2" id="KW-0378">Hydrolase</keyword>
<dbReference type="Gene3D" id="3.20.20.80">
    <property type="entry name" value="Glycosidases"/>
    <property type="match status" value="1"/>
</dbReference>
<sequence length="347" mass="38810">MRGIALMVVLTFVCGICGITSGLPPGFCLGDDGSFALGVFAPQKTPSGEESILLNEIQAFRDSSGKNPALGVFSDEWMTDRKFPSESASILRNEGMVPYIRLMMRSTDTPYQKEPLYTLNNIALGKFDGELRAWAREARSFGSPILIEYGTEINQWGYPWNGYWNGEKKGLDSFRDAYRHIVTIMKEEGASNLIWIYHVNAESQPVEEWNNMSLYYPGDEYCDLVAISLFGTKKPFEAGTKPFKETLDATIYTLQNGSIQKPILLITGTDVQGRFADPSTFVTNVLSPLSEKVWPQVKALIWLNAAWKNDNNPLHDTSMRLQDNSTVANAFKTSLQSIQVQEHLTCS</sequence>
<dbReference type="InterPro" id="IPR017853">
    <property type="entry name" value="GH"/>
</dbReference>
<evidence type="ECO:0000259" key="4">
    <source>
        <dbReference type="PROSITE" id="PS51764"/>
    </source>
</evidence>
<dbReference type="SUPFAM" id="SSF51445">
    <property type="entry name" value="(Trans)glycosidases"/>
    <property type="match status" value="1"/>
</dbReference>
<evidence type="ECO:0000256" key="1">
    <source>
        <dbReference type="ARBA" id="ARBA00007754"/>
    </source>
</evidence>